<evidence type="ECO:0000256" key="8">
    <source>
        <dbReference type="ARBA" id="ARBA00023163"/>
    </source>
</evidence>
<gene>
    <name evidence="13" type="ORF">GCM10011519_29860</name>
</gene>
<evidence type="ECO:0000256" key="2">
    <source>
        <dbReference type="ARBA" id="ARBA00004236"/>
    </source>
</evidence>
<dbReference type="GO" id="GO:0016989">
    <property type="term" value="F:sigma factor antagonist activity"/>
    <property type="evidence" value="ECO:0007669"/>
    <property type="project" value="TreeGrafter"/>
</dbReference>
<keyword evidence="7 11" id="KW-0472">Membrane</keyword>
<accession>A0A917F5G2</accession>
<evidence type="ECO:0000256" key="10">
    <source>
        <dbReference type="ARBA" id="ARBA00030803"/>
    </source>
</evidence>
<dbReference type="InterPro" id="IPR018764">
    <property type="entry name" value="RskA_C"/>
</dbReference>
<reference evidence="13" key="2">
    <citation type="submission" date="2020-09" db="EMBL/GenBank/DDBJ databases">
        <authorList>
            <person name="Sun Q."/>
            <person name="Zhou Y."/>
        </authorList>
    </citation>
    <scope>NUCLEOTIDE SEQUENCE</scope>
    <source>
        <strain evidence="13">CGMCC 1.16067</strain>
    </source>
</reference>
<evidence type="ECO:0000256" key="3">
    <source>
        <dbReference type="ARBA" id="ARBA00022475"/>
    </source>
</evidence>
<dbReference type="AlphaFoldDB" id="A0A917F5G2"/>
<evidence type="ECO:0000256" key="7">
    <source>
        <dbReference type="ARBA" id="ARBA00023136"/>
    </source>
</evidence>
<keyword evidence="5 11" id="KW-1133">Transmembrane helix</keyword>
<dbReference type="Pfam" id="PF10099">
    <property type="entry name" value="RskA_C"/>
    <property type="match status" value="1"/>
</dbReference>
<sequence length="217" mass="22637">MRFERHLDECADCAAEVLSLREAAALVSLDESAPLPPQLRDRVLSSVAEIRPLPPVAPHEAVRDTARRFPRLVAAVAAAVILVAGVGIGNWHPWAPQPPSEVTSASQVLDAADAQHSTARMPGGGRATVVHSASLDRVVVMTENLPQAPADRVYELWLQDAKGVMRPSGTLSGGSDTTVVLRGAVKGSTGVGITLEPAGGSQKPTTSPLALFPLAQA</sequence>
<dbReference type="GO" id="GO:0006417">
    <property type="term" value="P:regulation of translation"/>
    <property type="evidence" value="ECO:0007669"/>
    <property type="project" value="TreeGrafter"/>
</dbReference>
<reference evidence="13" key="1">
    <citation type="journal article" date="2014" name="Int. J. Syst. Evol. Microbiol.">
        <title>Complete genome sequence of Corynebacterium casei LMG S-19264T (=DSM 44701T), isolated from a smear-ripened cheese.</title>
        <authorList>
            <consortium name="US DOE Joint Genome Institute (JGI-PGF)"/>
            <person name="Walter F."/>
            <person name="Albersmeier A."/>
            <person name="Kalinowski J."/>
            <person name="Ruckert C."/>
        </authorList>
    </citation>
    <scope>NUCLEOTIDE SEQUENCE</scope>
    <source>
        <strain evidence="13">CGMCC 1.16067</strain>
    </source>
</reference>
<comment type="caution">
    <text evidence="13">The sequence shown here is derived from an EMBL/GenBank/DDBJ whole genome shotgun (WGS) entry which is preliminary data.</text>
</comment>
<evidence type="ECO:0000313" key="14">
    <source>
        <dbReference type="Proteomes" id="UP000649179"/>
    </source>
</evidence>
<keyword evidence="4 11" id="KW-0812">Transmembrane</keyword>
<dbReference type="PANTHER" id="PTHR37461:SF1">
    <property type="entry name" value="ANTI-SIGMA-K FACTOR RSKA"/>
    <property type="match status" value="1"/>
</dbReference>
<evidence type="ECO:0000256" key="5">
    <source>
        <dbReference type="ARBA" id="ARBA00022989"/>
    </source>
</evidence>
<dbReference type="InterPro" id="IPR041916">
    <property type="entry name" value="Anti_sigma_zinc_sf"/>
</dbReference>
<dbReference type="PANTHER" id="PTHR37461">
    <property type="entry name" value="ANTI-SIGMA-K FACTOR RSKA"/>
    <property type="match status" value="1"/>
</dbReference>
<keyword evidence="14" id="KW-1185">Reference proteome</keyword>
<evidence type="ECO:0000259" key="12">
    <source>
        <dbReference type="Pfam" id="PF10099"/>
    </source>
</evidence>
<dbReference type="EMBL" id="BMKQ01000001">
    <property type="protein sequence ID" value="GGF53976.1"/>
    <property type="molecule type" value="Genomic_DNA"/>
</dbReference>
<feature type="domain" description="Anti-sigma K factor RskA C-terminal" evidence="12">
    <location>
        <begin position="73"/>
        <end position="208"/>
    </location>
</feature>
<evidence type="ECO:0000256" key="4">
    <source>
        <dbReference type="ARBA" id="ARBA00022692"/>
    </source>
</evidence>
<dbReference type="InterPro" id="IPR051474">
    <property type="entry name" value="Anti-sigma-K/W_factor"/>
</dbReference>
<evidence type="ECO:0000313" key="13">
    <source>
        <dbReference type="EMBL" id="GGF53976.1"/>
    </source>
</evidence>
<organism evidence="13 14">
    <name type="scientific">Marmoricola endophyticus</name>
    <dbReference type="NCBI Taxonomy" id="2040280"/>
    <lineage>
        <taxon>Bacteria</taxon>
        <taxon>Bacillati</taxon>
        <taxon>Actinomycetota</taxon>
        <taxon>Actinomycetes</taxon>
        <taxon>Propionibacteriales</taxon>
        <taxon>Nocardioidaceae</taxon>
        <taxon>Marmoricola</taxon>
    </lineage>
</organism>
<evidence type="ECO:0000256" key="9">
    <source>
        <dbReference type="ARBA" id="ARBA00029829"/>
    </source>
</evidence>
<dbReference type="Proteomes" id="UP000649179">
    <property type="component" value="Unassembled WGS sequence"/>
</dbReference>
<dbReference type="GO" id="GO:0005886">
    <property type="term" value="C:plasma membrane"/>
    <property type="evidence" value="ECO:0007669"/>
    <property type="project" value="UniProtKB-SubCell"/>
</dbReference>
<feature type="transmembrane region" description="Helical" evidence="11">
    <location>
        <begin position="72"/>
        <end position="94"/>
    </location>
</feature>
<evidence type="ECO:0000256" key="1">
    <source>
        <dbReference type="ARBA" id="ARBA00004167"/>
    </source>
</evidence>
<keyword evidence="8" id="KW-0804">Transcription</keyword>
<evidence type="ECO:0000256" key="6">
    <source>
        <dbReference type="ARBA" id="ARBA00023015"/>
    </source>
</evidence>
<evidence type="ECO:0000256" key="11">
    <source>
        <dbReference type="SAM" id="Phobius"/>
    </source>
</evidence>
<protein>
    <recommendedName>
        <fullName evidence="10">Regulator of SigK</fullName>
    </recommendedName>
    <alternativeName>
        <fullName evidence="9">Sigma-K anti-sigma factor RskA</fullName>
    </alternativeName>
</protein>
<proteinExistence type="predicted"/>
<comment type="subcellular location">
    <subcellularLocation>
        <location evidence="2">Cell membrane</location>
    </subcellularLocation>
    <subcellularLocation>
        <location evidence="1">Membrane</location>
        <topology evidence="1">Single-pass membrane protein</topology>
    </subcellularLocation>
</comment>
<name>A0A917F5G2_9ACTN</name>
<keyword evidence="3" id="KW-1003">Cell membrane</keyword>
<dbReference type="Gene3D" id="1.10.10.1320">
    <property type="entry name" value="Anti-sigma factor, zinc-finger domain"/>
    <property type="match status" value="1"/>
</dbReference>
<keyword evidence="6" id="KW-0805">Transcription regulation</keyword>